<sequence length="46" mass="5335">MGFVGNVGDIPYTIDIMKIFLLTFKYQLIIYGKNHQNNEICKSKLI</sequence>
<gene>
    <name evidence="1" type="ordered locus">CLJU_c10810</name>
</gene>
<accession>D8GQM6</accession>
<dbReference type="EMBL" id="CP001666">
    <property type="protein sequence ID" value="ADK14149.1"/>
    <property type="molecule type" value="Genomic_DNA"/>
</dbReference>
<reference evidence="1 2" key="1">
    <citation type="journal article" date="2010" name="Proc. Natl. Acad. Sci. U.S.A.">
        <title>Clostridium ljungdahlii represents a microbial production platform based on syngas.</title>
        <authorList>
            <person name="Kopke M."/>
            <person name="Held C."/>
            <person name="Hujer S."/>
            <person name="Liesegang H."/>
            <person name="Wiezer A."/>
            <person name="Wollherr A."/>
            <person name="Ehrenreich A."/>
            <person name="Liebl W."/>
            <person name="Gottschalk G."/>
            <person name="Durre P."/>
        </authorList>
    </citation>
    <scope>NUCLEOTIDE SEQUENCE [LARGE SCALE GENOMIC DNA]</scope>
    <source>
        <strain evidence="2">ATCC 55383 / DSM 13528 / PETC</strain>
    </source>
</reference>
<proteinExistence type="predicted"/>
<evidence type="ECO:0000313" key="2">
    <source>
        <dbReference type="Proteomes" id="UP000001656"/>
    </source>
</evidence>
<evidence type="ECO:0000313" key="1">
    <source>
        <dbReference type="EMBL" id="ADK14149.1"/>
    </source>
</evidence>
<dbReference type="Proteomes" id="UP000001656">
    <property type="component" value="Chromosome"/>
</dbReference>
<name>D8GQM6_CLOLD</name>
<organism evidence="1 2">
    <name type="scientific">Clostridium ljungdahlii (strain ATCC 55383 / DSM 13528 / PETC)</name>
    <dbReference type="NCBI Taxonomy" id="748727"/>
    <lineage>
        <taxon>Bacteria</taxon>
        <taxon>Bacillati</taxon>
        <taxon>Bacillota</taxon>
        <taxon>Clostridia</taxon>
        <taxon>Eubacteriales</taxon>
        <taxon>Clostridiaceae</taxon>
        <taxon>Clostridium</taxon>
    </lineage>
</organism>
<dbReference type="KEGG" id="clj:CLJU_c10810"/>
<dbReference type="HOGENOM" id="CLU_3182069_0_0_9"/>
<dbReference type="AlphaFoldDB" id="D8GQM6"/>
<protein>
    <submittedName>
        <fullName evidence="1">Uncharacterized protein</fullName>
    </submittedName>
</protein>